<dbReference type="Proteomes" id="UP001180845">
    <property type="component" value="Unassembled WGS sequence"/>
</dbReference>
<evidence type="ECO:0000313" key="5">
    <source>
        <dbReference type="EMBL" id="MDR7302136.1"/>
    </source>
</evidence>
<accession>A0AAE3ZC13</accession>
<name>A0AAE3ZC13_9ACTN</name>
<protein>
    <recommendedName>
        <fullName evidence="7">Golgi phosphoprotein 3 (GPP34)</fullName>
    </recommendedName>
</protein>
<keyword evidence="2" id="KW-0333">Golgi apparatus</keyword>
<organism evidence="5 6">
    <name type="scientific">Haloactinomyces albus</name>
    <dbReference type="NCBI Taxonomy" id="1352928"/>
    <lineage>
        <taxon>Bacteria</taxon>
        <taxon>Bacillati</taxon>
        <taxon>Actinomycetota</taxon>
        <taxon>Actinomycetes</taxon>
        <taxon>Actinopolysporales</taxon>
        <taxon>Actinopolysporaceae</taxon>
        <taxon>Haloactinomyces</taxon>
    </lineage>
</organism>
<keyword evidence="4" id="KW-0472">Membrane</keyword>
<dbReference type="InterPro" id="IPR038261">
    <property type="entry name" value="GPP34-like_sf"/>
</dbReference>
<sequence length="238" mass="25448">MNEYSQRAVPLPGEVVLLLHKRNGSHHLNANPSVTTAAAEIGELALQHRVMAERTKWKRVKLHILDPRPSGVSWTDSLLEHLVTKSGPQGKPLELSSWLSRRTSAFKEHRRRLTGHGLLTRHEHKFLGFIPHDRHVPDNLVRDSLISELRQVLRVERPIDNRLALLIALVHASNLVHAFGFDRTERRMAKSIAKGEHLGGAVEAAIAEAGAAIAAGAAAAGAGGGGGGDGGGDGGGGG</sequence>
<comment type="subcellular location">
    <subcellularLocation>
        <location evidence="1">Golgi apparatus membrane</location>
        <topology evidence="1">Peripheral membrane protein</topology>
        <orientation evidence="1">Cytoplasmic side</orientation>
    </subcellularLocation>
</comment>
<evidence type="ECO:0000313" key="6">
    <source>
        <dbReference type="Proteomes" id="UP001180845"/>
    </source>
</evidence>
<reference evidence="5" key="1">
    <citation type="submission" date="2023-07" db="EMBL/GenBank/DDBJ databases">
        <title>Sequencing the genomes of 1000 actinobacteria strains.</title>
        <authorList>
            <person name="Klenk H.-P."/>
        </authorList>
    </citation>
    <scope>NUCLEOTIDE SEQUENCE</scope>
    <source>
        <strain evidence="5">DSM 45977</strain>
    </source>
</reference>
<dbReference type="GO" id="GO:0012505">
    <property type="term" value="C:endomembrane system"/>
    <property type="evidence" value="ECO:0007669"/>
    <property type="project" value="UniProtKB-ARBA"/>
</dbReference>
<dbReference type="InterPro" id="IPR008628">
    <property type="entry name" value="GPP34-like"/>
</dbReference>
<keyword evidence="6" id="KW-1185">Reference proteome</keyword>
<evidence type="ECO:0000256" key="2">
    <source>
        <dbReference type="ARBA" id="ARBA00023034"/>
    </source>
</evidence>
<dbReference type="RefSeq" id="WP_310273416.1">
    <property type="nucleotide sequence ID" value="NZ_JAVDXW010000001.1"/>
</dbReference>
<dbReference type="GO" id="GO:0005737">
    <property type="term" value="C:cytoplasm"/>
    <property type="evidence" value="ECO:0007669"/>
    <property type="project" value="UniProtKB-ARBA"/>
</dbReference>
<evidence type="ECO:0008006" key="7">
    <source>
        <dbReference type="Google" id="ProtNLM"/>
    </source>
</evidence>
<comment type="caution">
    <text evidence="5">The sequence shown here is derived from an EMBL/GenBank/DDBJ whole genome shotgun (WGS) entry which is preliminary data.</text>
</comment>
<evidence type="ECO:0000256" key="1">
    <source>
        <dbReference type="ARBA" id="ARBA00004255"/>
    </source>
</evidence>
<dbReference type="Pfam" id="PF05719">
    <property type="entry name" value="GPP34"/>
    <property type="match status" value="1"/>
</dbReference>
<dbReference type="AlphaFoldDB" id="A0AAE3ZC13"/>
<dbReference type="Gene3D" id="1.10.3630.10">
    <property type="entry name" value="yeast vps74-n-term truncation variant domain like"/>
    <property type="match status" value="1"/>
</dbReference>
<evidence type="ECO:0000256" key="3">
    <source>
        <dbReference type="ARBA" id="ARBA00023121"/>
    </source>
</evidence>
<dbReference type="GO" id="GO:0070273">
    <property type="term" value="F:phosphatidylinositol-4-phosphate binding"/>
    <property type="evidence" value="ECO:0007669"/>
    <property type="project" value="InterPro"/>
</dbReference>
<proteinExistence type="predicted"/>
<evidence type="ECO:0000256" key="4">
    <source>
        <dbReference type="ARBA" id="ARBA00023136"/>
    </source>
</evidence>
<dbReference type="EMBL" id="JAVDXW010000001">
    <property type="protein sequence ID" value="MDR7302136.1"/>
    <property type="molecule type" value="Genomic_DNA"/>
</dbReference>
<gene>
    <name evidence="5" type="ORF">JOF55_002317</name>
</gene>
<keyword evidence="3" id="KW-0446">Lipid-binding</keyword>